<proteinExistence type="predicted"/>
<protein>
    <submittedName>
        <fullName evidence="2">Uncharacterized protein</fullName>
    </submittedName>
</protein>
<dbReference type="EMBL" id="UINC01011617">
    <property type="protein sequence ID" value="SVA51163.1"/>
    <property type="molecule type" value="Genomic_DNA"/>
</dbReference>
<dbReference type="AlphaFoldDB" id="A0A381WGU9"/>
<keyword evidence="1" id="KW-1133">Transmembrane helix</keyword>
<keyword evidence="1" id="KW-0472">Membrane</keyword>
<sequence length="73" mass="8617">MGKLKIPKKFQITFILFAVPFLTYFYYTRIYLPEASTPIGEINAEILFDDGVYTIINNDDFEWKWLTISVFVP</sequence>
<feature type="non-terminal residue" evidence="2">
    <location>
        <position position="73"/>
    </location>
</feature>
<evidence type="ECO:0000256" key="1">
    <source>
        <dbReference type="SAM" id="Phobius"/>
    </source>
</evidence>
<organism evidence="2">
    <name type="scientific">marine metagenome</name>
    <dbReference type="NCBI Taxonomy" id="408172"/>
    <lineage>
        <taxon>unclassified sequences</taxon>
        <taxon>metagenomes</taxon>
        <taxon>ecological metagenomes</taxon>
    </lineage>
</organism>
<gene>
    <name evidence="2" type="ORF">METZ01_LOCUS104017</name>
</gene>
<name>A0A381WGU9_9ZZZZ</name>
<accession>A0A381WGU9</accession>
<reference evidence="2" key="1">
    <citation type="submission" date="2018-05" db="EMBL/GenBank/DDBJ databases">
        <authorList>
            <person name="Lanie J.A."/>
            <person name="Ng W.-L."/>
            <person name="Kazmierczak K.M."/>
            <person name="Andrzejewski T.M."/>
            <person name="Davidsen T.M."/>
            <person name="Wayne K.J."/>
            <person name="Tettelin H."/>
            <person name="Glass J.I."/>
            <person name="Rusch D."/>
            <person name="Podicherti R."/>
            <person name="Tsui H.-C.T."/>
            <person name="Winkler M.E."/>
        </authorList>
    </citation>
    <scope>NUCLEOTIDE SEQUENCE</scope>
</reference>
<feature type="transmembrane region" description="Helical" evidence="1">
    <location>
        <begin position="12"/>
        <end position="32"/>
    </location>
</feature>
<evidence type="ECO:0000313" key="2">
    <source>
        <dbReference type="EMBL" id="SVA51163.1"/>
    </source>
</evidence>
<keyword evidence="1" id="KW-0812">Transmembrane</keyword>